<protein>
    <recommendedName>
        <fullName evidence="3">VWFA domain-containing protein</fullName>
    </recommendedName>
</protein>
<dbReference type="RefSeq" id="WP_116067674.1">
    <property type="nucleotide sequence ID" value="NZ_BONB01000013.1"/>
</dbReference>
<keyword evidence="2" id="KW-1185">Reference proteome</keyword>
<organism evidence="1 2">
    <name type="scientific">Asanoa ferruginea</name>
    <dbReference type="NCBI Taxonomy" id="53367"/>
    <lineage>
        <taxon>Bacteria</taxon>
        <taxon>Bacillati</taxon>
        <taxon>Actinomycetota</taxon>
        <taxon>Actinomycetes</taxon>
        <taxon>Micromonosporales</taxon>
        <taxon>Micromonosporaceae</taxon>
        <taxon>Asanoa</taxon>
    </lineage>
</organism>
<proteinExistence type="predicted"/>
<reference evidence="1 2" key="1">
    <citation type="submission" date="2018-08" db="EMBL/GenBank/DDBJ databases">
        <title>Sequencing the genomes of 1000 actinobacteria strains.</title>
        <authorList>
            <person name="Klenk H.-P."/>
        </authorList>
    </citation>
    <scope>NUCLEOTIDE SEQUENCE [LARGE SCALE GENOMIC DNA]</scope>
    <source>
        <strain evidence="1 2">DSM 44099</strain>
    </source>
</reference>
<gene>
    <name evidence="1" type="ORF">DFJ67_2065</name>
</gene>
<dbReference type="EMBL" id="QUMQ01000001">
    <property type="protein sequence ID" value="REF96097.1"/>
    <property type="molecule type" value="Genomic_DNA"/>
</dbReference>
<accession>A0A3D9ZFS0</accession>
<dbReference type="AlphaFoldDB" id="A0A3D9ZFS0"/>
<sequence length="320" mass="34790">MGSGVWSTDVYDAADRYRRSTGKSAFAYSDSGARTVHPKLDPRGAVRESRDSAEHPESISIAVLFDVTGSMGHVPRVLQTKLPKLLGLLLRNGYARDPQILFGAIGDATCDRVPLQIGQFESDNRMDDDLSRIVLEGGGGGQMTESYELALYYMARHTELDCFTRRGRRGYLFVIGDELAYDRVKAREVRNVCGDDLSEDIPIRRIVSEVRRKFDTYYLLPRGASHAGNAKVLDFWRGLLGQNAIELDDPNAVCETIALAVGLGEAAIDLDAGLSDLAAAGSTVAASVSSALAPVERGGRVLSTWGLPTTLHGDDRISRL</sequence>
<evidence type="ECO:0000313" key="2">
    <source>
        <dbReference type="Proteomes" id="UP000256913"/>
    </source>
</evidence>
<comment type="caution">
    <text evidence="1">The sequence shown here is derived from an EMBL/GenBank/DDBJ whole genome shotgun (WGS) entry which is preliminary data.</text>
</comment>
<evidence type="ECO:0008006" key="3">
    <source>
        <dbReference type="Google" id="ProtNLM"/>
    </source>
</evidence>
<evidence type="ECO:0000313" key="1">
    <source>
        <dbReference type="EMBL" id="REF96097.1"/>
    </source>
</evidence>
<dbReference type="Proteomes" id="UP000256913">
    <property type="component" value="Unassembled WGS sequence"/>
</dbReference>
<dbReference type="OrthoDB" id="4366615at2"/>
<name>A0A3D9ZFS0_9ACTN</name>